<dbReference type="Proteomes" id="UP000053058">
    <property type="component" value="Unassembled WGS sequence"/>
</dbReference>
<feature type="domain" description="UBA" evidence="1">
    <location>
        <begin position="194"/>
        <end position="230"/>
    </location>
</feature>
<dbReference type="AlphaFoldDB" id="A0A0V8CEE1"/>
<evidence type="ECO:0000313" key="3">
    <source>
        <dbReference type="Proteomes" id="UP000053058"/>
    </source>
</evidence>
<dbReference type="SMART" id="SM01040">
    <property type="entry name" value="Bro-N"/>
    <property type="match status" value="1"/>
</dbReference>
<reference evidence="3" key="1">
    <citation type="submission" date="2015-10" db="EMBL/GenBank/DDBJ databases">
        <title>Draft Genome Sequences of 11 Lactococcus lactis subspecies cremoris strains.</title>
        <authorList>
            <person name="Wels M."/>
            <person name="Backus L."/>
            <person name="Boekhorst J."/>
            <person name="Dijkstra A."/>
            <person name="Beerthuizen M."/>
            <person name="Kelly W."/>
            <person name="Siezen R."/>
            <person name="Bachmann H."/>
            <person name="Van Hijum S."/>
        </authorList>
    </citation>
    <scope>NUCLEOTIDE SEQUENCE [LARGE SCALE GENOMIC DNA]</scope>
    <source>
        <strain evidence="3">KF282</strain>
    </source>
</reference>
<name>A0A0V8CEE1_LACLL</name>
<dbReference type="InterPro" id="IPR003497">
    <property type="entry name" value="BRO_N_domain"/>
</dbReference>
<dbReference type="PROSITE" id="PS50030">
    <property type="entry name" value="UBA"/>
    <property type="match status" value="1"/>
</dbReference>
<sequence length="230" mass="26638">MELVKGHQELFNGQLFDIWRNEQHEVFMTTEQLAQGLGYKSKKGVENLVLRNPYLKKREFSTTLKLKAVDGKEREQRIFTFDGIQEVGMIAPNSANARKFREWIRTILKAYYKGELVKAKEMAKATITRRELSTAIKESPHFEPNYHVIFADMLVALVTNGRSKSVRGMRKALGRPNAKLKQMLDSPEELQLLQTYESSITNLLDLGFDRHQIKEFLTKEKVPTDQSKDF</sequence>
<gene>
    <name evidence="2" type="ORF">KF282_1748</name>
</gene>
<accession>A0A0V8CEE1</accession>
<protein>
    <submittedName>
        <fullName evidence="2">Prophage ps1 protein 14</fullName>
    </submittedName>
</protein>
<evidence type="ECO:0000313" key="2">
    <source>
        <dbReference type="EMBL" id="KSU03665.1"/>
    </source>
</evidence>
<evidence type="ECO:0000259" key="1">
    <source>
        <dbReference type="PROSITE" id="PS50030"/>
    </source>
</evidence>
<dbReference type="PATRIC" id="fig|1360.104.peg.765"/>
<dbReference type="InterPro" id="IPR015940">
    <property type="entry name" value="UBA"/>
</dbReference>
<dbReference type="RefSeq" id="WP_017865221.1">
    <property type="nucleotide sequence ID" value="NZ_CP024954.1"/>
</dbReference>
<proteinExistence type="predicted"/>
<comment type="caution">
    <text evidence="2">The sequence shown here is derived from an EMBL/GenBank/DDBJ whole genome shotgun (WGS) entry which is preliminary data.</text>
</comment>
<organism evidence="2 3">
    <name type="scientific">Lactococcus lactis subsp. lactis</name>
    <name type="common">Streptococcus lactis</name>
    <dbReference type="NCBI Taxonomy" id="1360"/>
    <lineage>
        <taxon>Bacteria</taxon>
        <taxon>Bacillati</taxon>
        <taxon>Bacillota</taxon>
        <taxon>Bacilli</taxon>
        <taxon>Lactobacillales</taxon>
        <taxon>Streptococcaceae</taxon>
        <taxon>Lactococcus</taxon>
    </lineage>
</organism>
<dbReference type="EMBL" id="LKLN01000071">
    <property type="protein sequence ID" value="KSU03665.1"/>
    <property type="molecule type" value="Genomic_DNA"/>
</dbReference>